<dbReference type="SUPFAM" id="SSF51445">
    <property type="entry name" value="(Trans)glycosidases"/>
    <property type="match status" value="1"/>
</dbReference>
<comment type="caution">
    <text evidence="5">The sequence shown here is derived from an EMBL/GenBank/DDBJ whole genome shotgun (WGS) entry which is preliminary data.</text>
</comment>
<evidence type="ECO:0000256" key="3">
    <source>
        <dbReference type="ARBA" id="ARBA00023295"/>
    </source>
</evidence>
<dbReference type="SUPFAM" id="SSF51011">
    <property type="entry name" value="Glycosyl hydrolase domain"/>
    <property type="match status" value="1"/>
</dbReference>
<comment type="similarity">
    <text evidence="1">Belongs to the glycosyl hydrolase 13 family.</text>
</comment>
<dbReference type="Pfam" id="PF02903">
    <property type="entry name" value="Alpha-amylase_N"/>
    <property type="match status" value="1"/>
</dbReference>
<dbReference type="InterPro" id="IPR045857">
    <property type="entry name" value="O16G_dom_2"/>
</dbReference>
<dbReference type="CDD" id="cd11338">
    <property type="entry name" value="AmyAc_CMD"/>
    <property type="match status" value="1"/>
</dbReference>
<evidence type="ECO:0000256" key="1">
    <source>
        <dbReference type="ARBA" id="ARBA00008061"/>
    </source>
</evidence>
<dbReference type="InterPro" id="IPR006047">
    <property type="entry name" value="GH13_cat_dom"/>
</dbReference>
<dbReference type="Gene3D" id="2.60.40.1180">
    <property type="entry name" value="Golgi alpha-mannosidase II"/>
    <property type="match status" value="1"/>
</dbReference>
<dbReference type="Gene3D" id="2.60.40.10">
    <property type="entry name" value="Immunoglobulins"/>
    <property type="match status" value="1"/>
</dbReference>
<dbReference type="PANTHER" id="PTHR10357:SF210">
    <property type="entry name" value="MALTODEXTRIN GLUCOSIDASE"/>
    <property type="match status" value="1"/>
</dbReference>
<evidence type="ECO:0000313" key="6">
    <source>
        <dbReference type="Proteomes" id="UP001314681"/>
    </source>
</evidence>
<accession>A0ABS6KEX5</accession>
<feature type="domain" description="Glycosyl hydrolase family 13 catalytic" evidence="4">
    <location>
        <begin position="142"/>
        <end position="498"/>
    </location>
</feature>
<dbReference type="EMBL" id="JAHQCX010000028">
    <property type="protein sequence ID" value="MBU9729041.1"/>
    <property type="molecule type" value="Genomic_DNA"/>
</dbReference>
<organism evidence="5 6">
    <name type="scientific">Diplocloster modestus</name>
    <dbReference type="NCBI Taxonomy" id="2850322"/>
    <lineage>
        <taxon>Bacteria</taxon>
        <taxon>Bacillati</taxon>
        <taxon>Bacillota</taxon>
        <taxon>Clostridia</taxon>
        <taxon>Lachnospirales</taxon>
        <taxon>Lachnospiraceae</taxon>
        <taxon>Diplocloster</taxon>
    </lineage>
</organism>
<dbReference type="InterPro" id="IPR013780">
    <property type="entry name" value="Glyco_hydro_b"/>
</dbReference>
<dbReference type="PANTHER" id="PTHR10357">
    <property type="entry name" value="ALPHA-AMYLASE FAMILY MEMBER"/>
    <property type="match status" value="1"/>
</dbReference>
<dbReference type="Gene3D" id="3.20.20.80">
    <property type="entry name" value="Glycosidases"/>
    <property type="match status" value="1"/>
</dbReference>
<evidence type="ECO:0000259" key="4">
    <source>
        <dbReference type="SMART" id="SM00642"/>
    </source>
</evidence>
<evidence type="ECO:0000256" key="2">
    <source>
        <dbReference type="ARBA" id="ARBA00022801"/>
    </source>
</evidence>
<dbReference type="SUPFAM" id="SSF81296">
    <property type="entry name" value="E set domains"/>
    <property type="match status" value="1"/>
</dbReference>
<protein>
    <submittedName>
        <fullName evidence="5">Glycoside hydrolase family 13 protein</fullName>
    </submittedName>
</protein>
<keyword evidence="3" id="KW-0326">Glycosidase</keyword>
<name>A0ABS6KEX5_9FIRM</name>
<dbReference type="Pfam" id="PF00128">
    <property type="entry name" value="Alpha-amylase"/>
    <property type="match status" value="1"/>
</dbReference>
<gene>
    <name evidence="5" type="ORF">KTH90_23915</name>
</gene>
<dbReference type="RefSeq" id="WP_158355556.1">
    <property type="nucleotide sequence ID" value="NZ_JAHQCX010000028.1"/>
</dbReference>
<proteinExistence type="inferred from homology"/>
<dbReference type="InterPro" id="IPR017853">
    <property type="entry name" value="GH"/>
</dbReference>
<evidence type="ECO:0000313" key="5">
    <source>
        <dbReference type="EMBL" id="MBU9729041.1"/>
    </source>
</evidence>
<dbReference type="GO" id="GO:0016787">
    <property type="term" value="F:hydrolase activity"/>
    <property type="evidence" value="ECO:0007669"/>
    <property type="project" value="UniProtKB-KW"/>
</dbReference>
<dbReference type="InterPro" id="IPR004185">
    <property type="entry name" value="Glyco_hydro_13_lg-like_dom"/>
</dbReference>
<dbReference type="SMART" id="SM00642">
    <property type="entry name" value="Aamy"/>
    <property type="match status" value="1"/>
</dbReference>
<keyword evidence="2 5" id="KW-0378">Hydrolase</keyword>
<dbReference type="InterPro" id="IPR013783">
    <property type="entry name" value="Ig-like_fold"/>
</dbReference>
<dbReference type="Proteomes" id="UP001314681">
    <property type="component" value="Unassembled WGS sequence"/>
</dbReference>
<keyword evidence="6" id="KW-1185">Reference proteome</keyword>
<reference evidence="5 6" key="1">
    <citation type="submission" date="2021-06" db="EMBL/GenBank/DDBJ databases">
        <title>Description of novel taxa of the family Lachnospiraceae.</title>
        <authorList>
            <person name="Chaplin A.V."/>
            <person name="Sokolova S.R."/>
            <person name="Pikina A.P."/>
            <person name="Korzhanova M."/>
            <person name="Belova V."/>
            <person name="Korostin D."/>
            <person name="Efimov B.A."/>
        </authorList>
    </citation>
    <scope>NUCLEOTIDE SEQUENCE [LARGE SCALE GENOMIC DNA]</scope>
    <source>
        <strain evidence="5 6">ASD4241</strain>
    </source>
</reference>
<dbReference type="Gene3D" id="3.90.400.10">
    <property type="entry name" value="Oligo-1,6-glucosidase, Domain 2"/>
    <property type="match status" value="1"/>
</dbReference>
<dbReference type="InterPro" id="IPR014756">
    <property type="entry name" value="Ig_E-set"/>
</dbReference>
<sequence length="611" mass="70858">MREVLNKAAVLHRPTKEYIYPESRHTLVCQMSAARGDLERVELQYWYRTEEEEEARHCLQMTCSLRDGCRDYYRAKVTFSGPAAYVRYCFRLEKGADVYWYGPNGFLDHKPGMKEHYFEFLWPNEGDGYRAPDWSSSQVYYQIFPERFRNGDKSLDPPGTVPWGSVPNREEYMGGDLAGVIEKLEYIKDLGATCIYFTPIFHAMSNHMYDTVDYYSVDPRFGSADLFRQLVDEAHNRGLRIILDGVFNHCGYDFPFFQDFVVHGEQSAYREWFYADSYPVRTDPPNYDCVGHYKWMPKINLNCPEARRYFIEVGKYWIREFDTDGWRLDVADEVATSFWEQFAWELRQVKSDILLIGETWGDAGRILNGNRLDSAMNYLFKDAVTDFIARERITVSEFDGRLNWMLALYPEEVCLRMYNLLDSHDTARFLYECGGQVRLLKLAAAVMMTFPGCPAIFYGDEVGVTGANDPLCRQAMIWEEERQDAELRLWYKKLAAVRHSSGSLQRGSFCANLISDEKKLYGYLRQTEDEVTAVVINASPDTAEMEVPLPYEGEWTGLLDGGKIITEEILTGKNGDSSRYTNCDMTEYRGLIKVELEAYSIKIFQKRGVIV</sequence>
<dbReference type="CDD" id="cd02857">
    <property type="entry name" value="E_set_CDase_PDE_N"/>
    <property type="match status" value="1"/>
</dbReference>